<feature type="region of interest" description="Disordered" evidence="2">
    <location>
        <begin position="65"/>
        <end position="180"/>
    </location>
</feature>
<dbReference type="CDD" id="cd22191">
    <property type="entry name" value="DPBB_RlpA_EXP_N-like"/>
    <property type="match status" value="1"/>
</dbReference>
<keyword evidence="5" id="KW-1185">Reference proteome</keyword>
<sequence length="286" mass="28703">MFFSKTFFVATLALSASAMVTPHAARHVDHHAIAARLAAPQPIADASPAAVHVAPRKRVVKRCAAPSNSSSSVLSSSVAPTSALPTSSAAPAAVNNVGAEPPKVTTPSTTATPSSTPVQHSSTPDPPKATPTPSPTKVAASSPPPVATTKPVTTKAAATTAAPSPPPPATTAPSSGGGQVFSGDGTFYETGLGACGITNVDTDFIAAIGFAAFDSYPGYTGGNPNNNPICGKKVTAHYQGKQVTVAITDRCAGCEIATSLDFSPSAFDQLADPAVGRIHGVTWSYD</sequence>
<dbReference type="InterPro" id="IPR036908">
    <property type="entry name" value="RlpA-like_sf"/>
</dbReference>
<dbReference type="AlphaFoldDB" id="A0A4S4MXN1"/>
<evidence type="ECO:0008006" key="6">
    <source>
        <dbReference type="Google" id="ProtNLM"/>
    </source>
</evidence>
<feature type="chain" id="PRO_5020544161" description="RlpA-like protein double-psi beta-barrel domain-containing protein" evidence="3">
    <location>
        <begin position="19"/>
        <end position="286"/>
    </location>
</feature>
<dbReference type="EMBL" id="SGPM01000095">
    <property type="protein sequence ID" value="THH30081.1"/>
    <property type="molecule type" value="Genomic_DNA"/>
</dbReference>
<evidence type="ECO:0000313" key="4">
    <source>
        <dbReference type="EMBL" id="THH30081.1"/>
    </source>
</evidence>
<name>A0A4S4MXN1_9APHY</name>
<gene>
    <name evidence="4" type="ORF">EUX98_g4101</name>
</gene>
<evidence type="ECO:0000256" key="3">
    <source>
        <dbReference type="SAM" id="SignalP"/>
    </source>
</evidence>
<evidence type="ECO:0000256" key="1">
    <source>
        <dbReference type="ARBA" id="ARBA00022729"/>
    </source>
</evidence>
<dbReference type="SUPFAM" id="SSF50685">
    <property type="entry name" value="Barwin-like endoglucanases"/>
    <property type="match status" value="1"/>
</dbReference>
<dbReference type="Proteomes" id="UP000308730">
    <property type="component" value="Unassembled WGS sequence"/>
</dbReference>
<keyword evidence="1 3" id="KW-0732">Signal</keyword>
<proteinExistence type="predicted"/>
<dbReference type="PANTHER" id="PTHR31836">
    <property type="match status" value="1"/>
</dbReference>
<feature type="signal peptide" evidence="3">
    <location>
        <begin position="1"/>
        <end position="18"/>
    </location>
</feature>
<accession>A0A4S4MXN1</accession>
<dbReference type="InterPro" id="IPR051477">
    <property type="entry name" value="Expansin_CellWall"/>
</dbReference>
<protein>
    <recommendedName>
        <fullName evidence="6">RlpA-like protein double-psi beta-barrel domain-containing protein</fullName>
    </recommendedName>
</protein>
<feature type="compositionally biased region" description="Low complexity" evidence="2">
    <location>
        <begin position="135"/>
        <end position="162"/>
    </location>
</feature>
<evidence type="ECO:0000313" key="5">
    <source>
        <dbReference type="Proteomes" id="UP000308730"/>
    </source>
</evidence>
<dbReference type="Gene3D" id="2.40.40.10">
    <property type="entry name" value="RlpA-like domain"/>
    <property type="match status" value="1"/>
</dbReference>
<dbReference type="OrthoDB" id="623670at2759"/>
<feature type="compositionally biased region" description="Low complexity" evidence="2">
    <location>
        <begin position="105"/>
        <end position="123"/>
    </location>
</feature>
<evidence type="ECO:0000256" key="2">
    <source>
        <dbReference type="SAM" id="MobiDB-lite"/>
    </source>
</evidence>
<dbReference type="PANTHER" id="PTHR31836:SF28">
    <property type="entry name" value="SRCR DOMAIN-CONTAINING PROTEIN-RELATED"/>
    <property type="match status" value="1"/>
</dbReference>
<feature type="compositionally biased region" description="Low complexity" evidence="2">
    <location>
        <begin position="65"/>
        <end position="93"/>
    </location>
</feature>
<organism evidence="4 5">
    <name type="scientific">Antrodiella citrinella</name>
    <dbReference type="NCBI Taxonomy" id="2447956"/>
    <lineage>
        <taxon>Eukaryota</taxon>
        <taxon>Fungi</taxon>
        <taxon>Dikarya</taxon>
        <taxon>Basidiomycota</taxon>
        <taxon>Agaricomycotina</taxon>
        <taxon>Agaricomycetes</taxon>
        <taxon>Polyporales</taxon>
        <taxon>Steccherinaceae</taxon>
        <taxon>Antrodiella</taxon>
    </lineage>
</organism>
<feature type="compositionally biased region" description="Pro residues" evidence="2">
    <location>
        <begin position="124"/>
        <end position="134"/>
    </location>
</feature>
<comment type="caution">
    <text evidence="4">The sequence shown here is derived from an EMBL/GenBank/DDBJ whole genome shotgun (WGS) entry which is preliminary data.</text>
</comment>
<reference evidence="4 5" key="1">
    <citation type="submission" date="2019-02" db="EMBL/GenBank/DDBJ databases">
        <title>Genome sequencing of the rare red list fungi Antrodiella citrinella (Flaviporus citrinellus).</title>
        <authorList>
            <person name="Buettner E."/>
            <person name="Kellner H."/>
        </authorList>
    </citation>
    <scope>NUCLEOTIDE SEQUENCE [LARGE SCALE GENOMIC DNA]</scope>
    <source>
        <strain evidence="4 5">DSM 108506</strain>
    </source>
</reference>